<reference evidence="2 3" key="1">
    <citation type="submission" date="2015-12" db="EMBL/GenBank/DDBJ databases">
        <title>Draft genome sequence of Moniliophthora roreri, the causal agent of frosty pod rot of cacao.</title>
        <authorList>
            <person name="Aime M.C."/>
            <person name="Diaz-Valderrama J.R."/>
            <person name="Kijpornyongpan T."/>
            <person name="Phillips-Mora W."/>
        </authorList>
    </citation>
    <scope>NUCLEOTIDE SEQUENCE [LARGE SCALE GENOMIC DNA]</scope>
    <source>
        <strain evidence="2 3">MCA 2952</strain>
    </source>
</reference>
<dbReference type="PANTHER" id="PTHR34072:SF52">
    <property type="entry name" value="RIBONUCLEASE H"/>
    <property type="match status" value="1"/>
</dbReference>
<dbReference type="SUPFAM" id="SSF56672">
    <property type="entry name" value="DNA/RNA polymerases"/>
    <property type="match status" value="1"/>
</dbReference>
<proteinExistence type="predicted"/>
<evidence type="ECO:0000313" key="2">
    <source>
        <dbReference type="EMBL" id="KTB28167.1"/>
    </source>
</evidence>
<name>A0A0W0EVT4_MONRR</name>
<gene>
    <name evidence="2" type="ORF">WG66_19255</name>
</gene>
<dbReference type="InterPro" id="IPR041577">
    <property type="entry name" value="RT_RNaseH_2"/>
</dbReference>
<dbReference type="AlphaFoldDB" id="A0A0W0EVT4"/>
<evidence type="ECO:0000259" key="1">
    <source>
        <dbReference type="Pfam" id="PF17919"/>
    </source>
</evidence>
<dbReference type="EMBL" id="LATX01002500">
    <property type="protein sequence ID" value="KTB28167.1"/>
    <property type="molecule type" value="Genomic_DNA"/>
</dbReference>
<protein>
    <recommendedName>
        <fullName evidence="1">Reverse transcriptase/retrotransposon-derived protein RNase H-like domain-containing protein</fullName>
    </recommendedName>
</protein>
<feature type="domain" description="Reverse transcriptase/retrotransposon-derived protein RNase H-like" evidence="1">
    <location>
        <begin position="9"/>
        <end position="108"/>
    </location>
</feature>
<comment type="caution">
    <text evidence="2">The sequence shown here is derived from an EMBL/GenBank/DDBJ whole genome shotgun (WGS) entry which is preliminary data.</text>
</comment>
<dbReference type="CDD" id="cd09274">
    <property type="entry name" value="RNase_HI_RT_Ty3"/>
    <property type="match status" value="1"/>
</dbReference>
<dbReference type="PANTHER" id="PTHR34072">
    <property type="entry name" value="ENZYMATIC POLYPROTEIN-RELATED"/>
    <property type="match status" value="1"/>
</dbReference>
<sequence length="250" mass="28594">MKKSTTFNFSDECRDSFEELKCCFTSAPVLRHFDPHAQCYVSTDGSDFALSGIIQQADETRELHLVSFFSCKFAPAEVNYDIHDKELLAIVETFLEHRHWLLGSPFSILVICDHKNLVYFMTSRLLNRRQARWGMFLSKFDFKLDWAPGKLNIANAASRRPDFVPQMGDEHLTAQHQTLLKTGNIEHLISKQFEISQSSSVSVMTMLSIDNTEVLERFKLAFKEDSTWKEAVTAGNSDFTTTHGLVFHKG</sequence>
<dbReference type="InterPro" id="IPR043502">
    <property type="entry name" value="DNA/RNA_pol_sf"/>
</dbReference>
<accession>A0A0W0EVT4</accession>
<dbReference type="Pfam" id="PF17919">
    <property type="entry name" value="RT_RNaseH_2"/>
    <property type="match status" value="1"/>
</dbReference>
<organism evidence="2 3">
    <name type="scientific">Moniliophthora roreri</name>
    <name type="common">Frosty pod rot fungus</name>
    <name type="synonym">Monilia roreri</name>
    <dbReference type="NCBI Taxonomy" id="221103"/>
    <lineage>
        <taxon>Eukaryota</taxon>
        <taxon>Fungi</taxon>
        <taxon>Dikarya</taxon>
        <taxon>Basidiomycota</taxon>
        <taxon>Agaricomycotina</taxon>
        <taxon>Agaricomycetes</taxon>
        <taxon>Agaricomycetidae</taxon>
        <taxon>Agaricales</taxon>
        <taxon>Marasmiineae</taxon>
        <taxon>Marasmiaceae</taxon>
        <taxon>Moniliophthora</taxon>
    </lineage>
</organism>
<dbReference type="Proteomes" id="UP000054988">
    <property type="component" value="Unassembled WGS sequence"/>
</dbReference>
<evidence type="ECO:0000313" key="3">
    <source>
        <dbReference type="Proteomes" id="UP000054988"/>
    </source>
</evidence>